<dbReference type="GO" id="GO:0008173">
    <property type="term" value="F:RNA methyltransferase activity"/>
    <property type="evidence" value="ECO:0007669"/>
    <property type="project" value="InterPro"/>
</dbReference>
<dbReference type="Proteomes" id="UP000053370">
    <property type="component" value="Unassembled WGS sequence"/>
</dbReference>
<keyword evidence="2 5" id="KW-0489">Methyltransferase</keyword>
<sequence>MITSSQNPRIQQVRKLIAQKKERDESGCYVLEGVRLIEEAMKKKEHCRLLLYTDPLSPRAEALVRSFVDQGVDTEEIAAQLMKTISDTESPQGVLAVMEMTKPVIPDKLDFIIIVDAIRDPGNLGTMIRTAAAAAADILILTPGCADPYAPKVLRSAMGTHFMIPMVQMDWGEIAAKMKTIPDLQVLASIMDGGKSCWDYDLCKPTALIIGSEANGISRTAQDISDGKIFIPMPGNIESLNAAMAAGILIFEVVRQRIKKD</sequence>
<dbReference type="EMBL" id="DF968180">
    <property type="protein sequence ID" value="GAP39761.1"/>
    <property type="molecule type" value="Genomic_DNA"/>
</dbReference>
<gene>
    <name evidence="5" type="ORF">ATC1_12296</name>
</gene>
<dbReference type="PANTHER" id="PTHR43191">
    <property type="entry name" value="RRNA METHYLTRANSFERASE 3"/>
    <property type="match status" value="1"/>
</dbReference>
<evidence type="ECO:0000256" key="1">
    <source>
        <dbReference type="ARBA" id="ARBA00007228"/>
    </source>
</evidence>
<dbReference type="Pfam" id="PF22435">
    <property type="entry name" value="MRM3-like_sub_bind"/>
    <property type="match status" value="1"/>
</dbReference>
<dbReference type="STRING" id="1678840.ATC1_12296"/>
<dbReference type="SUPFAM" id="SSF75217">
    <property type="entry name" value="alpha/beta knot"/>
    <property type="match status" value="1"/>
</dbReference>
<dbReference type="AlphaFoldDB" id="A0A0K8PAU0"/>
<evidence type="ECO:0000313" key="6">
    <source>
        <dbReference type="Proteomes" id="UP000053370"/>
    </source>
</evidence>
<keyword evidence="3" id="KW-0808">Transferase</keyword>
<comment type="similarity">
    <text evidence="1">Belongs to the class IV-like SAM-binding methyltransferase superfamily. RNA methyltransferase TrmH family.</text>
</comment>
<dbReference type="InterPro" id="IPR013123">
    <property type="entry name" value="SpoU_subst-bd"/>
</dbReference>
<proteinExistence type="inferred from homology"/>
<dbReference type="PANTHER" id="PTHR43191:SF2">
    <property type="entry name" value="RRNA METHYLTRANSFERASE 3, MITOCHONDRIAL"/>
    <property type="match status" value="1"/>
</dbReference>
<accession>A0A0K8PAU0</accession>
<protein>
    <submittedName>
        <fullName evidence="5">tRNA G18 (Ribose-2'-O)-methylase SpoU</fullName>
    </submittedName>
</protein>
<dbReference type="GO" id="GO:0006396">
    <property type="term" value="P:RNA processing"/>
    <property type="evidence" value="ECO:0007669"/>
    <property type="project" value="InterPro"/>
</dbReference>
<dbReference type="InterPro" id="IPR001537">
    <property type="entry name" value="SpoU_MeTrfase"/>
</dbReference>
<dbReference type="Pfam" id="PF00588">
    <property type="entry name" value="SpoU_methylase"/>
    <property type="match status" value="1"/>
</dbReference>
<name>A0A0K8PAU0_9CHLR</name>
<feature type="domain" description="RNA 2-O ribose methyltransferase substrate binding" evidence="4">
    <location>
        <begin position="30"/>
        <end position="104"/>
    </location>
</feature>
<dbReference type="InterPro" id="IPR029026">
    <property type="entry name" value="tRNA_m1G_MTases_N"/>
</dbReference>
<evidence type="ECO:0000259" key="4">
    <source>
        <dbReference type="SMART" id="SM00967"/>
    </source>
</evidence>
<organism evidence="5">
    <name type="scientific">Flexilinea flocculi</name>
    <dbReference type="NCBI Taxonomy" id="1678840"/>
    <lineage>
        <taxon>Bacteria</taxon>
        <taxon>Bacillati</taxon>
        <taxon>Chloroflexota</taxon>
        <taxon>Anaerolineae</taxon>
        <taxon>Anaerolineales</taxon>
        <taxon>Anaerolineaceae</taxon>
        <taxon>Flexilinea</taxon>
    </lineage>
</organism>
<dbReference type="Gene3D" id="3.40.1280.10">
    <property type="match status" value="1"/>
</dbReference>
<dbReference type="PATRIC" id="fig|1678840.3.peg.857"/>
<evidence type="ECO:0000256" key="2">
    <source>
        <dbReference type="ARBA" id="ARBA00022603"/>
    </source>
</evidence>
<dbReference type="InterPro" id="IPR029064">
    <property type="entry name" value="Ribosomal_eL30-like_sf"/>
</dbReference>
<dbReference type="SUPFAM" id="SSF55315">
    <property type="entry name" value="L30e-like"/>
    <property type="match status" value="1"/>
</dbReference>
<dbReference type="GO" id="GO:0005737">
    <property type="term" value="C:cytoplasm"/>
    <property type="evidence" value="ECO:0007669"/>
    <property type="project" value="UniProtKB-ARBA"/>
</dbReference>
<dbReference type="SMART" id="SM00967">
    <property type="entry name" value="SpoU_sub_bind"/>
    <property type="match status" value="1"/>
</dbReference>
<dbReference type="CDD" id="cd18095">
    <property type="entry name" value="SpoU-like_rRNA-MTase"/>
    <property type="match status" value="1"/>
</dbReference>
<keyword evidence="6" id="KW-1185">Reference proteome</keyword>
<evidence type="ECO:0000256" key="3">
    <source>
        <dbReference type="ARBA" id="ARBA00022679"/>
    </source>
</evidence>
<dbReference type="GO" id="GO:0032259">
    <property type="term" value="P:methylation"/>
    <property type="evidence" value="ECO:0007669"/>
    <property type="project" value="UniProtKB-KW"/>
</dbReference>
<dbReference type="GO" id="GO:0003723">
    <property type="term" value="F:RNA binding"/>
    <property type="evidence" value="ECO:0007669"/>
    <property type="project" value="InterPro"/>
</dbReference>
<evidence type="ECO:0000313" key="5">
    <source>
        <dbReference type="EMBL" id="GAP39761.1"/>
    </source>
</evidence>
<dbReference type="Gene3D" id="3.30.1330.30">
    <property type="match status" value="1"/>
</dbReference>
<dbReference type="InterPro" id="IPR051259">
    <property type="entry name" value="rRNA_Methyltransferase"/>
</dbReference>
<dbReference type="InterPro" id="IPR053888">
    <property type="entry name" value="MRM3-like_sub_bind"/>
</dbReference>
<reference evidence="5" key="1">
    <citation type="journal article" date="2015" name="Genome Announc.">
        <title>Draft Genome Sequence of Anaerolineae Strain TC1, a Novel Isolate from a Methanogenic Wastewater Treatment System.</title>
        <authorList>
            <person name="Matsuura N."/>
            <person name="Tourlousse D.M."/>
            <person name="Sun L."/>
            <person name="Toyonaga M."/>
            <person name="Kuroda K."/>
            <person name="Ohashi A."/>
            <person name="Cruz R."/>
            <person name="Yamaguchi T."/>
            <person name="Sekiguchi Y."/>
        </authorList>
    </citation>
    <scope>NUCLEOTIDE SEQUENCE [LARGE SCALE GENOMIC DNA]</scope>
    <source>
        <strain evidence="5">TC1</strain>
    </source>
</reference>
<dbReference type="InterPro" id="IPR029028">
    <property type="entry name" value="Alpha/beta_knot_MTases"/>
</dbReference>